<evidence type="ECO:0000256" key="4">
    <source>
        <dbReference type="ARBA" id="ARBA00022475"/>
    </source>
</evidence>
<dbReference type="Pfam" id="PF01594">
    <property type="entry name" value="AI-2E_transport"/>
    <property type="match status" value="1"/>
</dbReference>
<evidence type="ECO:0000256" key="5">
    <source>
        <dbReference type="ARBA" id="ARBA00022692"/>
    </source>
</evidence>
<dbReference type="GO" id="GO:0055085">
    <property type="term" value="P:transmembrane transport"/>
    <property type="evidence" value="ECO:0007669"/>
    <property type="project" value="TreeGrafter"/>
</dbReference>
<dbReference type="PANTHER" id="PTHR21716:SF53">
    <property type="entry name" value="PERMEASE PERM-RELATED"/>
    <property type="match status" value="1"/>
</dbReference>
<dbReference type="EMBL" id="CP026923">
    <property type="protein sequence ID" value="AVG23513.1"/>
    <property type="molecule type" value="Genomic_DNA"/>
</dbReference>
<comment type="subcellular location">
    <subcellularLocation>
        <location evidence="1">Cell membrane</location>
        <topology evidence="1">Multi-pass membrane protein</topology>
    </subcellularLocation>
</comment>
<evidence type="ECO:0000256" key="7">
    <source>
        <dbReference type="ARBA" id="ARBA00023136"/>
    </source>
</evidence>
<reference evidence="9 10" key="1">
    <citation type="submission" date="2018-02" db="EMBL/GenBank/DDBJ databases">
        <title>Complete genome of the streamlined marine actinobacterium Pontimonas salivibrio CL-TW6 adapted to coastal planktonic lifestype.</title>
        <authorList>
            <person name="Cho B.C."/>
            <person name="Hardies S.C."/>
            <person name="Jang G.I."/>
            <person name="Hwang C.Y."/>
        </authorList>
    </citation>
    <scope>NUCLEOTIDE SEQUENCE [LARGE SCALE GENOMIC DNA]</scope>
    <source>
        <strain evidence="9 10">CL-TW6</strain>
    </source>
</reference>
<feature type="transmembrane region" description="Helical" evidence="8">
    <location>
        <begin position="65"/>
        <end position="86"/>
    </location>
</feature>
<dbReference type="InterPro" id="IPR002549">
    <property type="entry name" value="AI-2E-like"/>
</dbReference>
<keyword evidence="6 8" id="KW-1133">Transmembrane helix</keyword>
<proteinExistence type="inferred from homology"/>
<keyword evidence="10" id="KW-1185">Reference proteome</keyword>
<feature type="transmembrane region" description="Helical" evidence="8">
    <location>
        <begin position="304"/>
        <end position="331"/>
    </location>
</feature>
<organism evidence="9 10">
    <name type="scientific">Pontimonas salivibrio</name>
    <dbReference type="NCBI Taxonomy" id="1159327"/>
    <lineage>
        <taxon>Bacteria</taxon>
        <taxon>Bacillati</taxon>
        <taxon>Actinomycetota</taxon>
        <taxon>Actinomycetes</taxon>
        <taxon>Micrococcales</taxon>
        <taxon>Microbacteriaceae</taxon>
        <taxon>Pontimonas</taxon>
    </lineage>
</organism>
<keyword evidence="5 8" id="KW-0812">Transmembrane</keyword>
<protein>
    <submittedName>
        <fullName evidence="9">PerM-like permease</fullName>
    </submittedName>
</protein>
<evidence type="ECO:0000313" key="9">
    <source>
        <dbReference type="EMBL" id="AVG23513.1"/>
    </source>
</evidence>
<accession>A0A2L2BPB8</accession>
<evidence type="ECO:0000256" key="2">
    <source>
        <dbReference type="ARBA" id="ARBA00009773"/>
    </source>
</evidence>
<evidence type="ECO:0000313" key="10">
    <source>
        <dbReference type="Proteomes" id="UP000243077"/>
    </source>
</evidence>
<comment type="similarity">
    <text evidence="2">Belongs to the autoinducer-2 exporter (AI-2E) (TC 2.A.86) family.</text>
</comment>
<feature type="transmembrane region" description="Helical" evidence="8">
    <location>
        <begin position="260"/>
        <end position="284"/>
    </location>
</feature>
<dbReference type="KEGG" id="psai:C3B54_11523"/>
<keyword evidence="3" id="KW-0813">Transport</keyword>
<evidence type="ECO:0000256" key="8">
    <source>
        <dbReference type="SAM" id="Phobius"/>
    </source>
</evidence>
<dbReference type="GO" id="GO:0005886">
    <property type="term" value="C:plasma membrane"/>
    <property type="evidence" value="ECO:0007669"/>
    <property type="project" value="UniProtKB-SubCell"/>
</dbReference>
<feature type="transmembrane region" description="Helical" evidence="8">
    <location>
        <begin position="206"/>
        <end position="227"/>
    </location>
</feature>
<feature type="transmembrane region" description="Helical" evidence="8">
    <location>
        <begin position="12"/>
        <end position="30"/>
    </location>
</feature>
<feature type="transmembrane region" description="Helical" evidence="8">
    <location>
        <begin position="233"/>
        <end position="253"/>
    </location>
</feature>
<evidence type="ECO:0000256" key="6">
    <source>
        <dbReference type="ARBA" id="ARBA00022989"/>
    </source>
</evidence>
<evidence type="ECO:0000256" key="1">
    <source>
        <dbReference type="ARBA" id="ARBA00004651"/>
    </source>
</evidence>
<dbReference type="PANTHER" id="PTHR21716">
    <property type="entry name" value="TRANSMEMBRANE PROTEIN"/>
    <property type="match status" value="1"/>
</dbReference>
<evidence type="ECO:0000256" key="3">
    <source>
        <dbReference type="ARBA" id="ARBA00022448"/>
    </source>
</evidence>
<dbReference type="Proteomes" id="UP000243077">
    <property type="component" value="Chromosome"/>
</dbReference>
<name>A0A2L2BPB8_9MICO</name>
<gene>
    <name evidence="9" type="ORF">C3B54_11523</name>
</gene>
<sequence>MPPGVQIAAAWSWRFMAIVGALAVALLLVIQLNFLVVPLLIAVLLAVLATPLARQLRRIGFPGWLATLSTLVTLFAAVAALVWLVVEEITRDFASLQRRSVEAYEDFIDFLLESPLGVTEAQLTQWFESFLIDMEWNTAWVLSGALSVTSSVGSVLVGIGIAFFALIFFVHDGARIWRWVVGLLPSDARAPVAGASAKGWATLTKFVNVQIFVAAVDALGIGLGAFFLGLPLVLPIAVAVFLGGFVPIIGAFVTGAIAAFIALVYAGPVAALIMVIIVLAVQQLESQVLQPLVMGAAVKVHPLAVVLAVSAGGFLAGIPGVLFAVPVVAYLNVFITYLSRSEWVGDPEAAKWVAPPMGGLRA</sequence>
<keyword evidence="4" id="KW-1003">Cell membrane</keyword>
<feature type="transmembrane region" description="Helical" evidence="8">
    <location>
        <begin position="139"/>
        <end position="170"/>
    </location>
</feature>
<dbReference type="AlphaFoldDB" id="A0A2L2BPB8"/>
<keyword evidence="7 8" id="KW-0472">Membrane</keyword>